<evidence type="ECO:0000313" key="2">
    <source>
        <dbReference type="Proteomes" id="UP001152422"/>
    </source>
</evidence>
<dbReference type="EMBL" id="JAMBQA010000001">
    <property type="protein sequence ID" value="MDG0844844.1"/>
    <property type="molecule type" value="Genomic_DNA"/>
</dbReference>
<dbReference type="Proteomes" id="UP001152422">
    <property type="component" value="Unassembled WGS sequence"/>
</dbReference>
<protein>
    <submittedName>
        <fullName evidence="1">Uncharacterized protein</fullName>
    </submittedName>
</protein>
<dbReference type="RefSeq" id="WP_002507723.1">
    <property type="nucleotide sequence ID" value="NZ_JAMBPY010000001.1"/>
</dbReference>
<comment type="caution">
    <text evidence="1">The sequence shown here is derived from an EMBL/GenBank/DDBJ whole genome shotgun (WGS) entry which is preliminary data.</text>
</comment>
<reference evidence="1" key="1">
    <citation type="submission" date="2022-05" db="EMBL/GenBank/DDBJ databases">
        <title>Comparative genomics of Staphylococcus equorum isolates.</title>
        <authorList>
            <person name="Luelf R.H."/>
        </authorList>
    </citation>
    <scope>NUCLEOTIDE SEQUENCE</scope>
    <source>
        <strain evidence="1">TMW 2.2497</strain>
    </source>
</reference>
<proteinExistence type="predicted"/>
<accession>A0A9X4QXQ5</accession>
<name>A0A9X4QXQ5_9STAP</name>
<gene>
    <name evidence="1" type="ORF">M4L89_01125</name>
</gene>
<organism evidence="1 2">
    <name type="scientific">Staphylococcus equorum</name>
    <dbReference type="NCBI Taxonomy" id="246432"/>
    <lineage>
        <taxon>Bacteria</taxon>
        <taxon>Bacillati</taxon>
        <taxon>Bacillota</taxon>
        <taxon>Bacilli</taxon>
        <taxon>Bacillales</taxon>
        <taxon>Staphylococcaceae</taxon>
        <taxon>Staphylococcus</taxon>
    </lineage>
</organism>
<sequence length="84" mass="10002">MTRETQTFWLDKILALAIERYNTAQSFDNKQSFDDVVEAYADNDPLEHIFMLMPNDLYKYVDDADKDIANEYNKNTEDYTPYMN</sequence>
<dbReference type="AlphaFoldDB" id="A0A9X4QXQ5"/>
<evidence type="ECO:0000313" key="1">
    <source>
        <dbReference type="EMBL" id="MDG0844844.1"/>
    </source>
</evidence>
<keyword evidence="2" id="KW-1185">Reference proteome</keyword>